<feature type="transmembrane region" description="Helical" evidence="1">
    <location>
        <begin position="40"/>
        <end position="61"/>
    </location>
</feature>
<accession>A0A1H3YX81</accession>
<dbReference type="AlphaFoldDB" id="A0A1H3YX81"/>
<keyword evidence="1" id="KW-1133">Transmembrane helix</keyword>
<protein>
    <submittedName>
        <fullName evidence="2">Phospholipase_D-nuclease N-terminal</fullName>
    </submittedName>
</protein>
<dbReference type="EMBL" id="FNQK01000007">
    <property type="protein sequence ID" value="SEA16040.1"/>
    <property type="molecule type" value="Genomic_DNA"/>
</dbReference>
<name>A0A1H3YX81_BIZPA</name>
<dbReference type="GO" id="GO:0005886">
    <property type="term" value="C:plasma membrane"/>
    <property type="evidence" value="ECO:0007669"/>
    <property type="project" value="UniProtKB-SubCell"/>
</dbReference>
<evidence type="ECO:0000313" key="3">
    <source>
        <dbReference type="Proteomes" id="UP000198846"/>
    </source>
</evidence>
<organism evidence="2 3">
    <name type="scientific">Bizionia paragorgiae</name>
    <dbReference type="NCBI Taxonomy" id="283786"/>
    <lineage>
        <taxon>Bacteria</taxon>
        <taxon>Pseudomonadati</taxon>
        <taxon>Bacteroidota</taxon>
        <taxon>Flavobacteriia</taxon>
        <taxon>Flavobacteriales</taxon>
        <taxon>Flavobacteriaceae</taxon>
        <taxon>Bizionia</taxon>
    </lineage>
</organism>
<keyword evidence="1" id="KW-0812">Transmembrane</keyword>
<dbReference type="OrthoDB" id="1123412at2"/>
<sequence>MTVVNPLTLLLMFAFLFGYIALSIWFILNNEQNTTNRTCWICIILALPFIGSTFCFLKYFIDSDFKELTTNKTN</sequence>
<feature type="transmembrane region" description="Helical" evidence="1">
    <location>
        <begin position="6"/>
        <end position="28"/>
    </location>
</feature>
<reference evidence="2 3" key="1">
    <citation type="submission" date="2016-10" db="EMBL/GenBank/DDBJ databases">
        <authorList>
            <person name="de Groot N.N."/>
        </authorList>
    </citation>
    <scope>NUCLEOTIDE SEQUENCE [LARGE SCALE GENOMIC DNA]</scope>
    <source>
        <strain evidence="2 3">DSM 23842</strain>
    </source>
</reference>
<proteinExistence type="predicted"/>
<evidence type="ECO:0000313" key="2">
    <source>
        <dbReference type="EMBL" id="SEA16040.1"/>
    </source>
</evidence>
<keyword evidence="3" id="KW-1185">Reference proteome</keyword>
<keyword evidence="1" id="KW-0472">Membrane</keyword>
<dbReference type="Proteomes" id="UP000198846">
    <property type="component" value="Unassembled WGS sequence"/>
</dbReference>
<evidence type="ECO:0000256" key="1">
    <source>
        <dbReference type="SAM" id="Phobius"/>
    </source>
</evidence>
<gene>
    <name evidence="2" type="ORF">SAMN04487990_107126</name>
</gene>